<feature type="domain" description="Disease resistance protein winged helix" evidence="5">
    <location>
        <begin position="360"/>
        <end position="422"/>
    </location>
</feature>
<sequence>MDRSPVARYADLSNTVLSPYALNEIMYDIEDLIDELIIRSAQRRSAEAIIRCVLSLVDLPRHPYDLEIGTTIVSPVISKFEVLATKIKLWPAVRKQARWLRDEFKSLKVFLKDLESRETLSERGMAWTEELCDVCRSTQNVVGLFLTKNEKGNKSLFWSPRNFISQRNVAQQMARIQVKVSDISERRYEAIHQRTWHRDRYPSITPPTATPQQLDIDMVSFEEDVDAVIKQLLKDDPRCLTISIVGVKGTGKTNLAKLICDSQDCICEAMMRAGHCSRKIKIPPELEQNLKKHILRKCGGLPKVIVKLAELLSHREATLEEWSTALDQLNQDEEPWSTVLEEINKYLPLYLRRCLFYFGLFPVGYKVPARRLMALWVAEGLGRQKNDDNSPEDAAEACLRELISYNMVQVTERKPNGKVKTCSQPEALRVHWFAKAKEANFLRGKKMLCKDGGFPKLEVLKLWELELLEEWNMEKGAMPSLKHLEIRRCINLKMLPDALRCIDTLREVKLIKVPMLSSTLKDKQNENLDKIAHVRRICIED</sequence>
<dbReference type="SUPFAM" id="SSF52047">
    <property type="entry name" value="RNI-like"/>
    <property type="match status" value="1"/>
</dbReference>
<dbReference type="OrthoDB" id="598235at2759"/>
<feature type="domain" description="Disease resistance N-terminal" evidence="4">
    <location>
        <begin position="73"/>
        <end position="154"/>
    </location>
</feature>
<evidence type="ECO:0000313" key="7">
    <source>
        <dbReference type="Proteomes" id="UP000027138"/>
    </source>
</evidence>
<evidence type="ECO:0008006" key="8">
    <source>
        <dbReference type="Google" id="ProtNLM"/>
    </source>
</evidence>
<protein>
    <recommendedName>
        <fullName evidence="8">NB-ARC domain-containing protein</fullName>
    </recommendedName>
</protein>
<name>A0A067LI18_JATCU</name>
<keyword evidence="1" id="KW-0677">Repeat</keyword>
<organism evidence="6 7">
    <name type="scientific">Jatropha curcas</name>
    <name type="common">Barbados nut</name>
    <dbReference type="NCBI Taxonomy" id="180498"/>
    <lineage>
        <taxon>Eukaryota</taxon>
        <taxon>Viridiplantae</taxon>
        <taxon>Streptophyta</taxon>
        <taxon>Embryophyta</taxon>
        <taxon>Tracheophyta</taxon>
        <taxon>Spermatophyta</taxon>
        <taxon>Magnoliopsida</taxon>
        <taxon>eudicotyledons</taxon>
        <taxon>Gunneridae</taxon>
        <taxon>Pentapetalae</taxon>
        <taxon>rosids</taxon>
        <taxon>fabids</taxon>
        <taxon>Malpighiales</taxon>
        <taxon>Euphorbiaceae</taxon>
        <taxon>Crotonoideae</taxon>
        <taxon>Jatropheae</taxon>
        <taxon>Jatropha</taxon>
    </lineage>
</organism>
<proteinExistence type="predicted"/>
<dbReference type="InterPro" id="IPR036388">
    <property type="entry name" value="WH-like_DNA-bd_sf"/>
</dbReference>
<evidence type="ECO:0000256" key="3">
    <source>
        <dbReference type="ARBA" id="ARBA00022821"/>
    </source>
</evidence>
<dbReference type="Pfam" id="PF23559">
    <property type="entry name" value="WHD_DRP"/>
    <property type="match status" value="1"/>
</dbReference>
<dbReference type="AlphaFoldDB" id="A0A067LI18"/>
<keyword evidence="2" id="KW-0547">Nucleotide-binding</keyword>
<dbReference type="Gene3D" id="1.10.8.430">
    <property type="entry name" value="Helical domain of apoptotic protease-activating factors"/>
    <property type="match status" value="1"/>
</dbReference>
<dbReference type="Proteomes" id="UP000027138">
    <property type="component" value="Unassembled WGS sequence"/>
</dbReference>
<dbReference type="GO" id="GO:0098542">
    <property type="term" value="P:defense response to other organism"/>
    <property type="evidence" value="ECO:0007669"/>
    <property type="project" value="TreeGrafter"/>
</dbReference>
<dbReference type="InterPro" id="IPR041118">
    <property type="entry name" value="Rx_N"/>
</dbReference>
<dbReference type="PANTHER" id="PTHR23155">
    <property type="entry name" value="DISEASE RESISTANCE PROTEIN RP"/>
    <property type="match status" value="1"/>
</dbReference>
<evidence type="ECO:0000256" key="1">
    <source>
        <dbReference type="ARBA" id="ARBA00022737"/>
    </source>
</evidence>
<dbReference type="GO" id="GO:0043531">
    <property type="term" value="F:ADP binding"/>
    <property type="evidence" value="ECO:0007669"/>
    <property type="project" value="InterPro"/>
</dbReference>
<accession>A0A067LI18</accession>
<dbReference type="InterPro" id="IPR058922">
    <property type="entry name" value="WHD_DRP"/>
</dbReference>
<dbReference type="PANTHER" id="PTHR23155:SF955">
    <property type="entry name" value="AAA+ ATPASE DOMAIN-CONTAINING PROTEIN"/>
    <property type="match status" value="1"/>
</dbReference>
<evidence type="ECO:0000313" key="6">
    <source>
        <dbReference type="EMBL" id="KDP43874.1"/>
    </source>
</evidence>
<dbReference type="SUPFAM" id="SSF52540">
    <property type="entry name" value="P-loop containing nucleoside triphosphate hydrolases"/>
    <property type="match status" value="1"/>
</dbReference>
<dbReference type="STRING" id="180498.A0A067LI18"/>
<dbReference type="InterPro" id="IPR042197">
    <property type="entry name" value="Apaf_helical"/>
</dbReference>
<reference evidence="6 7" key="1">
    <citation type="journal article" date="2014" name="PLoS ONE">
        <title>Global Analysis of Gene Expression Profiles in Physic Nut (Jatropha curcas L.) Seedlings Exposed to Salt Stress.</title>
        <authorList>
            <person name="Zhang L."/>
            <person name="Zhang C."/>
            <person name="Wu P."/>
            <person name="Chen Y."/>
            <person name="Li M."/>
            <person name="Jiang H."/>
            <person name="Wu G."/>
        </authorList>
    </citation>
    <scope>NUCLEOTIDE SEQUENCE [LARGE SCALE GENOMIC DNA]</scope>
    <source>
        <strain evidence="7">cv. GZQX0401</strain>
        <tissue evidence="6">Young leaves</tissue>
    </source>
</reference>
<dbReference type="InterPro" id="IPR027417">
    <property type="entry name" value="P-loop_NTPase"/>
</dbReference>
<dbReference type="Pfam" id="PF18052">
    <property type="entry name" value="Rx_N"/>
    <property type="match status" value="1"/>
</dbReference>
<dbReference type="Gene3D" id="1.20.5.4130">
    <property type="match status" value="1"/>
</dbReference>
<keyword evidence="3" id="KW-0611">Plant defense</keyword>
<gene>
    <name evidence="6" type="ORF">JCGZ_20884</name>
</gene>
<evidence type="ECO:0000259" key="5">
    <source>
        <dbReference type="Pfam" id="PF23559"/>
    </source>
</evidence>
<dbReference type="EMBL" id="KK914257">
    <property type="protein sequence ID" value="KDP43874.1"/>
    <property type="molecule type" value="Genomic_DNA"/>
</dbReference>
<dbReference type="InterPro" id="IPR032675">
    <property type="entry name" value="LRR_dom_sf"/>
</dbReference>
<evidence type="ECO:0000259" key="4">
    <source>
        <dbReference type="Pfam" id="PF18052"/>
    </source>
</evidence>
<evidence type="ECO:0000256" key="2">
    <source>
        <dbReference type="ARBA" id="ARBA00022741"/>
    </source>
</evidence>
<dbReference type="InterPro" id="IPR044974">
    <property type="entry name" value="Disease_R_plants"/>
</dbReference>
<dbReference type="Gene3D" id="1.10.10.10">
    <property type="entry name" value="Winged helix-like DNA-binding domain superfamily/Winged helix DNA-binding domain"/>
    <property type="match status" value="1"/>
</dbReference>
<keyword evidence="7" id="KW-1185">Reference proteome</keyword>
<dbReference type="Gene3D" id="3.80.10.10">
    <property type="entry name" value="Ribonuclease Inhibitor"/>
    <property type="match status" value="1"/>
</dbReference>